<comment type="similarity">
    <text evidence="2">Belongs to the amino acid-polyamine-organocation (APC) superfamily. Spore germination protein (SGP) (TC 2.A.3.9) family.</text>
</comment>
<name>A0ABW9UFN6_9BACL</name>
<gene>
    <name evidence="9" type="ORF">GON05_29210</name>
</gene>
<accession>A0ABW9UFN6</accession>
<keyword evidence="4" id="KW-0309">Germination</keyword>
<sequence length="376" mass="42083">MLQYRGNFRMLEKGQISSRQFGVLLCLYTIGNAIIYSPPQLIFLAKQDAWLSIIIGLLAGMLLIVLYSKLGGKFPNLNFAQYSEQILGRFFGKLAALAALSFVYISTLYPLWGISDFLATRMLSKTPIEVIISITVIMVAFSVILGLETISRVSEILFPWTLLFLFLVILMLIPQMKPTNFLPILEEGIKPTIRGSVQFLSFPLTAVFNFLMLLPYANNVSKAKKAYYLGTVIGGTVIWVVTMTNIAVLGVSLALGSIYPTYDMAQKINIGDFLQRAEAIIAIIWFVTQYFYTVINFYITTLILAQLLGLKETRPLVLPIGVISVPLANVLIPNIPYSFTFTNKVWPAYAFTVTLLLPLLMLLIAKLRHLPKKPET</sequence>
<keyword evidence="6 8" id="KW-1133">Transmembrane helix</keyword>
<feature type="transmembrane region" description="Helical" evidence="8">
    <location>
        <begin position="226"/>
        <end position="259"/>
    </location>
</feature>
<feature type="transmembrane region" description="Helical" evidence="8">
    <location>
        <begin position="345"/>
        <end position="365"/>
    </location>
</feature>
<keyword evidence="10" id="KW-1185">Reference proteome</keyword>
<keyword evidence="7 8" id="KW-0472">Membrane</keyword>
<proteinExistence type="inferred from homology"/>
<feature type="transmembrane region" description="Helical" evidence="8">
    <location>
        <begin position="157"/>
        <end position="176"/>
    </location>
</feature>
<feature type="transmembrane region" description="Helical" evidence="8">
    <location>
        <begin position="279"/>
        <end position="304"/>
    </location>
</feature>
<keyword evidence="3" id="KW-0813">Transport</keyword>
<evidence type="ECO:0000256" key="3">
    <source>
        <dbReference type="ARBA" id="ARBA00022448"/>
    </source>
</evidence>
<feature type="transmembrane region" description="Helical" evidence="8">
    <location>
        <begin position="316"/>
        <end position="339"/>
    </location>
</feature>
<keyword evidence="5 8" id="KW-0812">Transmembrane</keyword>
<comment type="subcellular location">
    <subcellularLocation>
        <location evidence="1">Membrane</location>
        <topology evidence="1">Multi-pass membrane protein</topology>
    </subcellularLocation>
</comment>
<feature type="transmembrane region" description="Helical" evidence="8">
    <location>
        <begin position="130"/>
        <end position="150"/>
    </location>
</feature>
<evidence type="ECO:0000256" key="2">
    <source>
        <dbReference type="ARBA" id="ARBA00007998"/>
    </source>
</evidence>
<evidence type="ECO:0000256" key="6">
    <source>
        <dbReference type="ARBA" id="ARBA00022989"/>
    </source>
</evidence>
<dbReference type="EMBL" id="WSEM01000030">
    <property type="protein sequence ID" value="MVQ38673.1"/>
    <property type="molecule type" value="Genomic_DNA"/>
</dbReference>
<feature type="transmembrane region" description="Helical" evidence="8">
    <location>
        <begin position="196"/>
        <end position="214"/>
    </location>
</feature>
<comment type="caution">
    <text evidence="9">The sequence shown here is derived from an EMBL/GenBank/DDBJ whole genome shotgun (WGS) entry which is preliminary data.</text>
</comment>
<feature type="transmembrane region" description="Helical" evidence="8">
    <location>
        <begin position="90"/>
        <end position="110"/>
    </location>
</feature>
<evidence type="ECO:0000313" key="9">
    <source>
        <dbReference type="EMBL" id="MVQ38673.1"/>
    </source>
</evidence>
<feature type="transmembrane region" description="Helical" evidence="8">
    <location>
        <begin position="21"/>
        <end position="37"/>
    </location>
</feature>
<evidence type="ECO:0000256" key="5">
    <source>
        <dbReference type="ARBA" id="ARBA00022692"/>
    </source>
</evidence>
<dbReference type="Gene3D" id="1.20.1740.10">
    <property type="entry name" value="Amino acid/polyamine transporter I"/>
    <property type="match status" value="1"/>
</dbReference>
<dbReference type="PANTHER" id="PTHR34975">
    <property type="entry name" value="SPORE GERMINATION PROTEIN A2"/>
    <property type="match status" value="1"/>
</dbReference>
<evidence type="ECO:0000256" key="7">
    <source>
        <dbReference type="ARBA" id="ARBA00023136"/>
    </source>
</evidence>
<evidence type="ECO:0000313" key="10">
    <source>
        <dbReference type="Proteomes" id="UP000467637"/>
    </source>
</evidence>
<reference evidence="9 10" key="1">
    <citation type="submission" date="2019-12" db="EMBL/GenBank/DDBJ databases">
        <authorList>
            <person name="Huq M.A."/>
        </authorList>
    </citation>
    <scope>NUCLEOTIDE SEQUENCE [LARGE SCALE GENOMIC DNA]</scope>
    <source>
        <strain evidence="9 10">MAH-34</strain>
    </source>
</reference>
<dbReference type="Pfam" id="PF03845">
    <property type="entry name" value="Spore_permease"/>
    <property type="match status" value="1"/>
</dbReference>
<dbReference type="PANTHER" id="PTHR34975:SF2">
    <property type="entry name" value="SPORE GERMINATION PROTEIN A2"/>
    <property type="match status" value="1"/>
</dbReference>
<evidence type="ECO:0000256" key="8">
    <source>
        <dbReference type="SAM" id="Phobius"/>
    </source>
</evidence>
<organism evidence="9 10">
    <name type="scientific">Paenibacillus anseongense</name>
    <dbReference type="NCBI Taxonomy" id="2682845"/>
    <lineage>
        <taxon>Bacteria</taxon>
        <taxon>Bacillati</taxon>
        <taxon>Bacillota</taxon>
        <taxon>Bacilli</taxon>
        <taxon>Bacillales</taxon>
        <taxon>Paenibacillaceae</taxon>
        <taxon>Paenibacillus</taxon>
    </lineage>
</organism>
<dbReference type="InterPro" id="IPR004761">
    <property type="entry name" value="Spore_GerAB"/>
</dbReference>
<evidence type="ECO:0000256" key="4">
    <source>
        <dbReference type="ARBA" id="ARBA00022544"/>
    </source>
</evidence>
<evidence type="ECO:0000256" key="1">
    <source>
        <dbReference type="ARBA" id="ARBA00004141"/>
    </source>
</evidence>
<feature type="transmembrane region" description="Helical" evidence="8">
    <location>
        <begin position="49"/>
        <end position="70"/>
    </location>
</feature>
<protein>
    <submittedName>
        <fullName evidence="9">Endospore germination permease</fullName>
    </submittedName>
</protein>
<dbReference type="Proteomes" id="UP000467637">
    <property type="component" value="Unassembled WGS sequence"/>
</dbReference>
<dbReference type="NCBIfam" id="TIGR00912">
    <property type="entry name" value="2A0309"/>
    <property type="match status" value="1"/>
</dbReference>